<dbReference type="Proteomes" id="UP000295632">
    <property type="component" value="Unassembled WGS sequence"/>
</dbReference>
<evidence type="ECO:0000313" key="4">
    <source>
        <dbReference type="EMBL" id="TDQ36976.1"/>
    </source>
</evidence>
<dbReference type="Pfam" id="PF13432">
    <property type="entry name" value="TPR_16"/>
    <property type="match status" value="1"/>
</dbReference>
<dbReference type="PANTHER" id="PTHR44943">
    <property type="entry name" value="CELLULOSE SYNTHASE OPERON PROTEIN C"/>
    <property type="match status" value="1"/>
</dbReference>
<dbReference type="InterPro" id="IPR019734">
    <property type="entry name" value="TPR_rpt"/>
</dbReference>
<dbReference type="InterPro" id="IPR013105">
    <property type="entry name" value="TPR_2"/>
</dbReference>
<dbReference type="SMART" id="SM00028">
    <property type="entry name" value="TPR"/>
    <property type="match status" value="4"/>
</dbReference>
<dbReference type="PANTHER" id="PTHR44943:SF8">
    <property type="entry name" value="TPR REPEAT-CONTAINING PROTEIN MJ0263"/>
    <property type="match status" value="1"/>
</dbReference>
<dbReference type="InterPro" id="IPR051685">
    <property type="entry name" value="Ycf3/AcsC/BcsC/TPR_MFPF"/>
</dbReference>
<accession>A0A4R6TUX6</accession>
<reference evidence="4 5" key="1">
    <citation type="submission" date="2019-03" db="EMBL/GenBank/DDBJ databases">
        <title>Genomic Encyclopedia of Type Strains, Phase IV (KMG-IV): sequencing the most valuable type-strain genomes for metagenomic binning, comparative biology and taxonomic classification.</title>
        <authorList>
            <person name="Goeker M."/>
        </authorList>
    </citation>
    <scope>NUCLEOTIDE SEQUENCE [LARGE SCALE GENOMIC DNA]</scope>
    <source>
        <strain evidence="4 5">DSM 28697</strain>
    </source>
</reference>
<organism evidence="4 5">
    <name type="scientific">Aureibacillus halotolerans</name>
    <dbReference type="NCBI Taxonomy" id="1508390"/>
    <lineage>
        <taxon>Bacteria</taxon>
        <taxon>Bacillati</taxon>
        <taxon>Bacillota</taxon>
        <taxon>Bacilli</taxon>
        <taxon>Bacillales</taxon>
        <taxon>Bacillaceae</taxon>
        <taxon>Aureibacillus</taxon>
    </lineage>
</organism>
<dbReference type="EMBL" id="SNYJ01000015">
    <property type="protein sequence ID" value="TDQ36976.1"/>
    <property type="molecule type" value="Genomic_DNA"/>
</dbReference>
<keyword evidence="1" id="KW-0677">Repeat</keyword>
<dbReference type="InterPro" id="IPR011990">
    <property type="entry name" value="TPR-like_helical_dom_sf"/>
</dbReference>
<evidence type="ECO:0000256" key="2">
    <source>
        <dbReference type="ARBA" id="ARBA00022803"/>
    </source>
</evidence>
<proteinExistence type="predicted"/>
<dbReference type="RefSeq" id="WP_166639354.1">
    <property type="nucleotide sequence ID" value="NZ_SNYJ01000015.1"/>
</dbReference>
<evidence type="ECO:0000256" key="3">
    <source>
        <dbReference type="PROSITE-ProRule" id="PRU00339"/>
    </source>
</evidence>
<dbReference type="Pfam" id="PF07719">
    <property type="entry name" value="TPR_2"/>
    <property type="match status" value="1"/>
</dbReference>
<evidence type="ECO:0000256" key="1">
    <source>
        <dbReference type="ARBA" id="ARBA00022737"/>
    </source>
</evidence>
<dbReference type="Gene3D" id="1.25.40.10">
    <property type="entry name" value="Tetratricopeptide repeat domain"/>
    <property type="match status" value="2"/>
</dbReference>
<keyword evidence="2 3" id="KW-0802">TPR repeat</keyword>
<sequence length="510" mass="58911">MSDVTYVENSQPMETTGTILPFHASGKTLFNIASKAMRLANIHKAERYLRLACKREPQETFYQSQLAMCLSELGKYSDSNKVLLELLQVSKQGMEEAYFLLANNYAHLGQFDEALKYTKTYLAISPVGEFSEDAQDLLDVLDEDELEFNEDPLVTSQEEAKELLAKGRFKEAEESFLEIISTYPSFWAAHNNLALALFYQGQSRAAFKRLDTVLEKNPGNLHAICNLAVFYKHLGKQQKLQESLWQLRNVYPMTSDYQYKIGATLAMLGDYQTGFYWLNHLYSRHFEGDALFYHWLSLSAYYTGRNSFAHSVWKLAKRIDPSLSDAEQPWEAQHTQEHKGHMDQYQGELLSGLKHEDLPEWQLFCVYMLNREATVEHLNLEQYPLHPVAEKLHVMLKENVFENSAFSKRDQLMLSVAHLFEERFSNGQQDSAMLLHDVLAQWFQWYVLIRDSKTRRVSAQVWAAAVEVTAETGLSVKDACTYYDVPAQTLKSYLTTMQEWKEQQLQGAEH</sequence>
<dbReference type="AlphaFoldDB" id="A0A4R6TUX6"/>
<evidence type="ECO:0000313" key="5">
    <source>
        <dbReference type="Proteomes" id="UP000295632"/>
    </source>
</evidence>
<comment type="caution">
    <text evidence="4">The sequence shown here is derived from an EMBL/GenBank/DDBJ whole genome shotgun (WGS) entry which is preliminary data.</text>
</comment>
<dbReference type="SUPFAM" id="SSF48452">
    <property type="entry name" value="TPR-like"/>
    <property type="match status" value="2"/>
</dbReference>
<keyword evidence="5" id="KW-1185">Reference proteome</keyword>
<feature type="repeat" description="TPR" evidence="3">
    <location>
        <begin position="95"/>
        <end position="128"/>
    </location>
</feature>
<protein>
    <submittedName>
        <fullName evidence="4">Tetratricopeptide repeat protein</fullName>
    </submittedName>
</protein>
<dbReference type="PROSITE" id="PS50005">
    <property type="entry name" value="TPR"/>
    <property type="match status" value="1"/>
</dbReference>
<gene>
    <name evidence="4" type="ORF">EV213_11569</name>
</gene>
<name>A0A4R6TUX6_9BACI</name>